<dbReference type="PROSITE" id="PS52004">
    <property type="entry name" value="KS3_2"/>
    <property type="match status" value="1"/>
</dbReference>
<protein>
    <submittedName>
        <fullName evidence="5">3-oxoacyl-ACP synthase</fullName>
    </submittedName>
</protein>
<dbReference type="SUPFAM" id="SSF53901">
    <property type="entry name" value="Thiolase-like"/>
    <property type="match status" value="2"/>
</dbReference>
<evidence type="ECO:0000256" key="1">
    <source>
        <dbReference type="ARBA" id="ARBA00008467"/>
    </source>
</evidence>
<evidence type="ECO:0000256" key="3">
    <source>
        <dbReference type="RuleBase" id="RU003694"/>
    </source>
</evidence>
<evidence type="ECO:0000313" key="5">
    <source>
        <dbReference type="EMBL" id="GBR75390.1"/>
    </source>
</evidence>
<dbReference type="Pfam" id="PF02801">
    <property type="entry name" value="Ketoacyl-synt_C"/>
    <property type="match status" value="1"/>
</dbReference>
<dbReference type="InterPro" id="IPR020841">
    <property type="entry name" value="PKS_Beta-ketoAc_synthase_dom"/>
</dbReference>
<comment type="similarity">
    <text evidence="1 3">Belongs to the thiolase-like superfamily. Beta-ketoacyl-ACP synthases family.</text>
</comment>
<keyword evidence="6" id="KW-1185">Reference proteome</keyword>
<dbReference type="GO" id="GO:0005829">
    <property type="term" value="C:cytosol"/>
    <property type="evidence" value="ECO:0007669"/>
    <property type="project" value="TreeGrafter"/>
</dbReference>
<dbReference type="InterPro" id="IPR014030">
    <property type="entry name" value="Ketoacyl_synth_N"/>
</dbReference>
<dbReference type="InterPro" id="IPR014031">
    <property type="entry name" value="Ketoacyl_synth_C"/>
</dbReference>
<dbReference type="PANTHER" id="PTHR11712:SF336">
    <property type="entry name" value="3-OXOACYL-[ACYL-CARRIER-PROTEIN] SYNTHASE, MITOCHONDRIAL"/>
    <property type="match status" value="1"/>
</dbReference>
<dbReference type="InterPro" id="IPR018201">
    <property type="entry name" value="Ketoacyl_synth_AS"/>
</dbReference>
<sequence length="481" mass="51435">MQRRVVITGLGPISPIGKERETFWRSLVNGVSGIRLIPEIAASPLNFKTKIGGVIPDFNPQSYLKDEEIKHFSRFTQLAVVAADIALADAHLTVAAEDAARLGVIMGTGIGGHEVVERLQKALLADQENKAMVKTKQFIDELIKQHAENPLEVELVAGLKSKTLGDFLTHHFNNYFQAYLLEQQLTRLDKTGEKDLINSCAKATFTHAAAAEISAHCGLSGVNYSLSTGCSASANAIGAALNAIREGKADVVLSGGAEAPFTDMVYASFDFASPRQMSVRNDTPAQAITPYAKNRDGFLLAEGAGVVVLEELEHALRRGAYIYGELLGFGSAANANISPAEELKGAGLAQAMEAAIKDADITPYELDYICSHGSGSAFADLKETNAVKRVLGERAKAVPVSTVKSAMGMPFGASTAFQLIASSLMLDKQIVIPTLNLETPDPNCDLDYVPRTARPMILNYILLDSIGLGGNNAALVIKKYK</sequence>
<dbReference type="SMART" id="SM00825">
    <property type="entry name" value="PKS_KS"/>
    <property type="match status" value="1"/>
</dbReference>
<evidence type="ECO:0000256" key="2">
    <source>
        <dbReference type="ARBA" id="ARBA00022679"/>
    </source>
</evidence>
<dbReference type="PANTHER" id="PTHR11712">
    <property type="entry name" value="POLYKETIDE SYNTHASE-RELATED"/>
    <property type="match status" value="1"/>
</dbReference>
<dbReference type="EMBL" id="BGZO01000001">
    <property type="protein sequence ID" value="GBR75390.1"/>
    <property type="molecule type" value="Genomic_DNA"/>
</dbReference>
<dbReference type="AlphaFoldDB" id="A0A388TEG1"/>
<dbReference type="InterPro" id="IPR000794">
    <property type="entry name" value="Beta-ketoacyl_synthase"/>
</dbReference>
<gene>
    <name evidence="5" type="primary">fabF</name>
    <name evidence="5" type="ORF">NO2_0070</name>
</gene>
<comment type="caution">
    <text evidence="5">The sequence shown here is derived from an EMBL/GenBank/DDBJ whole genome shotgun (WGS) entry which is preliminary data.</text>
</comment>
<dbReference type="Proteomes" id="UP000275925">
    <property type="component" value="Unassembled WGS sequence"/>
</dbReference>
<proteinExistence type="inferred from homology"/>
<organism evidence="5 6">
    <name type="scientific">Candidatus Termititenax persephonae</name>
    <dbReference type="NCBI Taxonomy" id="2218525"/>
    <lineage>
        <taxon>Bacteria</taxon>
        <taxon>Bacillati</taxon>
        <taxon>Candidatus Margulisiibacteriota</taxon>
        <taxon>Candidatus Termititenacia</taxon>
        <taxon>Candidatus Termititenacales</taxon>
        <taxon>Candidatus Termititenacaceae</taxon>
        <taxon>Candidatus Termititenax</taxon>
    </lineage>
</organism>
<reference evidence="5 6" key="1">
    <citation type="journal article" date="2019" name="ISME J.">
        <title>Genome analyses of uncultured TG2/ZB3 bacteria in 'Margulisbacteria' specifically attached to ectosymbiotic spirochetes of protists in the termite gut.</title>
        <authorList>
            <person name="Utami Y.D."/>
            <person name="Kuwahara H."/>
            <person name="Igai K."/>
            <person name="Murakami T."/>
            <person name="Sugaya K."/>
            <person name="Morikawa T."/>
            <person name="Nagura Y."/>
            <person name="Yuki M."/>
            <person name="Deevong P."/>
            <person name="Inoue T."/>
            <person name="Kihara K."/>
            <person name="Lo N."/>
            <person name="Yamada A."/>
            <person name="Ohkuma M."/>
            <person name="Hongoh Y."/>
        </authorList>
    </citation>
    <scope>NUCLEOTIDE SEQUENCE [LARGE SCALE GENOMIC DNA]</scope>
    <source>
        <strain evidence="5">NkOx7-02</strain>
    </source>
</reference>
<name>A0A388TEG1_9BACT</name>
<keyword evidence="2 3" id="KW-0808">Transferase</keyword>
<dbReference type="InterPro" id="IPR016039">
    <property type="entry name" value="Thiolase-like"/>
</dbReference>
<evidence type="ECO:0000259" key="4">
    <source>
        <dbReference type="PROSITE" id="PS52004"/>
    </source>
</evidence>
<dbReference type="Gene3D" id="3.40.47.10">
    <property type="match status" value="1"/>
</dbReference>
<dbReference type="PROSITE" id="PS00606">
    <property type="entry name" value="KS3_1"/>
    <property type="match status" value="1"/>
</dbReference>
<dbReference type="GO" id="GO:0004315">
    <property type="term" value="F:3-oxoacyl-[acyl-carrier-protein] synthase activity"/>
    <property type="evidence" value="ECO:0007669"/>
    <property type="project" value="InterPro"/>
</dbReference>
<dbReference type="GO" id="GO:0006633">
    <property type="term" value="P:fatty acid biosynthetic process"/>
    <property type="evidence" value="ECO:0007669"/>
    <property type="project" value="InterPro"/>
</dbReference>
<feature type="domain" description="Ketosynthase family 3 (KS3)" evidence="4">
    <location>
        <begin position="2"/>
        <end position="479"/>
    </location>
</feature>
<evidence type="ECO:0000313" key="6">
    <source>
        <dbReference type="Proteomes" id="UP000275925"/>
    </source>
</evidence>
<dbReference type="Pfam" id="PF00109">
    <property type="entry name" value="ketoacyl-synt"/>
    <property type="match status" value="2"/>
</dbReference>
<accession>A0A388TEG1</accession>
<dbReference type="CDD" id="cd00834">
    <property type="entry name" value="KAS_I_II"/>
    <property type="match status" value="1"/>
</dbReference>